<protein>
    <recommendedName>
        <fullName evidence="4">Porin</fullName>
    </recommendedName>
</protein>
<evidence type="ECO:0000313" key="2">
    <source>
        <dbReference type="EMBL" id="MBB4015312.1"/>
    </source>
</evidence>
<dbReference type="RefSeq" id="WP_019401143.1">
    <property type="nucleotide sequence ID" value="NZ_JACIEN010000001.1"/>
</dbReference>
<reference evidence="2 3" key="1">
    <citation type="submission" date="2020-08" db="EMBL/GenBank/DDBJ databases">
        <title>Genomic Encyclopedia of Type Strains, Phase IV (KMG-IV): sequencing the most valuable type-strain genomes for metagenomic binning, comparative biology and taxonomic classification.</title>
        <authorList>
            <person name="Goeker M."/>
        </authorList>
    </citation>
    <scope>NUCLEOTIDE SEQUENCE [LARGE SCALE GENOMIC DNA]</scope>
    <source>
        <strain evidence="2 3">DSM 103737</strain>
    </source>
</reference>
<gene>
    <name evidence="2" type="ORF">GGR16_000318</name>
</gene>
<comment type="caution">
    <text evidence="2">The sequence shown here is derived from an EMBL/GenBank/DDBJ whole genome shotgun (WGS) entry which is preliminary data.</text>
</comment>
<dbReference type="AlphaFoldDB" id="A0A840BUH7"/>
<keyword evidence="1" id="KW-0732">Signal</keyword>
<dbReference type="EMBL" id="JACIEN010000001">
    <property type="protein sequence ID" value="MBB4015312.1"/>
    <property type="molecule type" value="Genomic_DNA"/>
</dbReference>
<dbReference type="Proteomes" id="UP000577362">
    <property type="component" value="Unassembled WGS sequence"/>
</dbReference>
<proteinExistence type="predicted"/>
<feature type="chain" id="PRO_5032521624" description="Porin" evidence="1">
    <location>
        <begin position="25"/>
        <end position="71"/>
    </location>
</feature>
<name>A0A840BUH7_9HYPH</name>
<feature type="signal peptide" evidence="1">
    <location>
        <begin position="1"/>
        <end position="24"/>
    </location>
</feature>
<evidence type="ECO:0000256" key="1">
    <source>
        <dbReference type="SAM" id="SignalP"/>
    </source>
</evidence>
<keyword evidence="3" id="KW-1185">Reference proteome</keyword>
<evidence type="ECO:0008006" key="4">
    <source>
        <dbReference type="Google" id="ProtNLM"/>
    </source>
</evidence>
<sequence>MRTLLAITALAALSAALTPLAVSAMGRGPIVTEAAGPPAVSRAGRPQAAPCLKPIRVVYAGYGEPVVCRDR</sequence>
<accession>A0A840BUH7</accession>
<evidence type="ECO:0000313" key="3">
    <source>
        <dbReference type="Proteomes" id="UP000577362"/>
    </source>
</evidence>
<organism evidence="2 3">
    <name type="scientific">Chelatococcus caeni</name>
    <dbReference type="NCBI Taxonomy" id="1348468"/>
    <lineage>
        <taxon>Bacteria</taxon>
        <taxon>Pseudomonadati</taxon>
        <taxon>Pseudomonadota</taxon>
        <taxon>Alphaproteobacteria</taxon>
        <taxon>Hyphomicrobiales</taxon>
        <taxon>Chelatococcaceae</taxon>
        <taxon>Chelatococcus</taxon>
    </lineage>
</organism>